<dbReference type="STRING" id="1120989.SAMN02745227_00461"/>
<organism evidence="1 2">
    <name type="scientific">Anaerobranca californiensis DSM 14826</name>
    <dbReference type="NCBI Taxonomy" id="1120989"/>
    <lineage>
        <taxon>Bacteria</taxon>
        <taxon>Bacillati</taxon>
        <taxon>Bacillota</taxon>
        <taxon>Clostridia</taxon>
        <taxon>Eubacteriales</taxon>
        <taxon>Proteinivoracaceae</taxon>
        <taxon>Anaerobranca</taxon>
    </lineage>
</organism>
<dbReference type="EMBL" id="FRAI01000005">
    <property type="protein sequence ID" value="SHJ68964.1"/>
    <property type="molecule type" value="Genomic_DNA"/>
</dbReference>
<dbReference type="Proteomes" id="UP000243547">
    <property type="component" value="Unassembled WGS sequence"/>
</dbReference>
<dbReference type="AlphaFoldDB" id="A0A1M6LCR6"/>
<dbReference type="InterPro" id="IPR036412">
    <property type="entry name" value="HAD-like_sf"/>
</dbReference>
<dbReference type="NCBIfam" id="TIGR01668">
    <property type="entry name" value="YqeG_hyp_ppase"/>
    <property type="match status" value="1"/>
</dbReference>
<dbReference type="Pfam" id="PF00702">
    <property type="entry name" value="Hydrolase"/>
    <property type="match status" value="1"/>
</dbReference>
<evidence type="ECO:0008006" key="3">
    <source>
        <dbReference type="Google" id="ProtNLM"/>
    </source>
</evidence>
<gene>
    <name evidence="1" type="ORF">SAMN02745227_00461</name>
</gene>
<accession>A0A1M6LCR6</accession>
<dbReference type="GO" id="GO:0008962">
    <property type="term" value="F:phosphatidylglycerophosphatase activity"/>
    <property type="evidence" value="ECO:0007669"/>
    <property type="project" value="InterPro"/>
</dbReference>
<dbReference type="Gene3D" id="3.40.50.1000">
    <property type="entry name" value="HAD superfamily/HAD-like"/>
    <property type="match status" value="1"/>
</dbReference>
<dbReference type="InterPro" id="IPR023214">
    <property type="entry name" value="HAD_sf"/>
</dbReference>
<evidence type="ECO:0000313" key="2">
    <source>
        <dbReference type="Proteomes" id="UP000243547"/>
    </source>
</evidence>
<sequence>MITIFKKLTPNLYLNTIYELDVDKLKKKGINAIITDLDNTLVGWNDPNPDAKLVKWFDNLRNHGFKVAIVSNNSENRVAHFAKQVGLPFISKAQKPRRSPFKKALEILGSKKEETAVLGDQIFTDVLGGNRTGLFTILVIPINPKEFIGTRIVRQCEKIVLRYLVKKGRIPS</sequence>
<reference evidence="2" key="1">
    <citation type="submission" date="2016-11" db="EMBL/GenBank/DDBJ databases">
        <authorList>
            <person name="Varghese N."/>
            <person name="Submissions S."/>
        </authorList>
    </citation>
    <scope>NUCLEOTIDE SEQUENCE [LARGE SCALE GENOMIC DNA]</scope>
    <source>
        <strain evidence="2">DSM 14826</strain>
    </source>
</reference>
<protein>
    <recommendedName>
        <fullName evidence="3">YqeG family HAD IIIA-type phosphatase</fullName>
    </recommendedName>
</protein>
<dbReference type="InterPro" id="IPR010021">
    <property type="entry name" value="PGPP1/Gep4"/>
</dbReference>
<dbReference type="RefSeq" id="WP_200779400.1">
    <property type="nucleotide sequence ID" value="NZ_FRAI01000005.1"/>
</dbReference>
<keyword evidence="2" id="KW-1185">Reference proteome</keyword>
<proteinExistence type="predicted"/>
<evidence type="ECO:0000313" key="1">
    <source>
        <dbReference type="EMBL" id="SHJ68964.1"/>
    </source>
</evidence>
<dbReference type="SUPFAM" id="SSF56784">
    <property type="entry name" value="HAD-like"/>
    <property type="match status" value="1"/>
</dbReference>
<dbReference type="CDD" id="cd16416">
    <property type="entry name" value="HAD_BsYqeG-like"/>
    <property type="match status" value="1"/>
</dbReference>
<dbReference type="InterPro" id="IPR006549">
    <property type="entry name" value="HAD-SF_hydro_IIIA"/>
</dbReference>
<name>A0A1M6LCR6_9FIRM</name>
<dbReference type="NCBIfam" id="TIGR01662">
    <property type="entry name" value="HAD-SF-IIIA"/>
    <property type="match status" value="1"/>
</dbReference>